<dbReference type="Proteomes" id="UP000682739">
    <property type="component" value="Chromosome"/>
</dbReference>
<dbReference type="PROSITE" id="PS51257">
    <property type="entry name" value="PROKAR_LIPOPROTEIN"/>
    <property type="match status" value="1"/>
</dbReference>
<dbReference type="EMBL" id="CP072110">
    <property type="protein sequence ID" value="QTH62885.1"/>
    <property type="molecule type" value="Genomic_DNA"/>
</dbReference>
<protein>
    <recommendedName>
        <fullName evidence="4">Lipoprotein</fullName>
    </recommendedName>
</protein>
<accession>A0A975D958</accession>
<feature type="region of interest" description="Disordered" evidence="1">
    <location>
        <begin position="36"/>
        <end position="60"/>
    </location>
</feature>
<evidence type="ECO:0000313" key="3">
    <source>
        <dbReference type="Proteomes" id="UP000682739"/>
    </source>
</evidence>
<dbReference type="AlphaFoldDB" id="A0A975D958"/>
<keyword evidence="3" id="KW-1185">Reference proteome</keyword>
<proteinExistence type="predicted"/>
<gene>
    <name evidence="2" type="ORF">J1N51_08910</name>
</gene>
<dbReference type="KEGG" id="psym:J1N51_08910"/>
<name>A0A975D958_9GAMM</name>
<evidence type="ECO:0000256" key="1">
    <source>
        <dbReference type="SAM" id="MobiDB-lite"/>
    </source>
</evidence>
<reference evidence="2" key="1">
    <citation type="submission" date="2021-03" db="EMBL/GenBank/DDBJ databases">
        <title>Description of Psychrosphaera ytuae sp. nov. isolated from deep sea sediment of South China Sea.</title>
        <authorList>
            <person name="Zhang J."/>
            <person name="Xu X.-D."/>
        </authorList>
    </citation>
    <scope>NUCLEOTIDE SEQUENCE</scope>
    <source>
        <strain evidence="2">MTZ26</strain>
    </source>
</reference>
<sequence>MNKNTAVNVLILGLTFSLTGCSKKTELQNDDIKEKVSLEQQSENKDANDTKITKNETSLEVKKDPAHQIKQLPGQSIVLMMNGGKFEATKTTLVKGDIVTDLTMFEKARVTGDLVVVTDQDTFDQSVIKDSYTVRNIAKATYQLTPKSSENLLLNYKLLRQLTGVKRVEVQLDYSPIEDEKATY</sequence>
<dbReference type="RefSeq" id="WP_208830519.1">
    <property type="nucleotide sequence ID" value="NZ_CP072110.1"/>
</dbReference>
<evidence type="ECO:0000313" key="2">
    <source>
        <dbReference type="EMBL" id="QTH62885.1"/>
    </source>
</evidence>
<evidence type="ECO:0008006" key="4">
    <source>
        <dbReference type="Google" id="ProtNLM"/>
    </source>
</evidence>
<organism evidence="2 3">
    <name type="scientific">Psychrosphaera ytuae</name>
    <dbReference type="NCBI Taxonomy" id="2820710"/>
    <lineage>
        <taxon>Bacteria</taxon>
        <taxon>Pseudomonadati</taxon>
        <taxon>Pseudomonadota</taxon>
        <taxon>Gammaproteobacteria</taxon>
        <taxon>Alteromonadales</taxon>
        <taxon>Pseudoalteromonadaceae</taxon>
        <taxon>Psychrosphaera</taxon>
    </lineage>
</organism>